<protein>
    <submittedName>
        <fullName evidence="1">Uncharacterized protein</fullName>
    </submittedName>
</protein>
<dbReference type="Gramene" id="evm.model.10.49">
    <property type="protein sequence ID" value="cds.evm.model.10.49"/>
    <property type="gene ID" value="evm.TU.10.49"/>
</dbReference>
<dbReference type="PANTHER" id="PTHR35284:SF5">
    <property type="entry name" value="OUTER ENVELOPE PORE PROTEIN 24, CHLOROPLASTIC-LIKE"/>
    <property type="match status" value="1"/>
</dbReference>
<proteinExistence type="predicted"/>
<dbReference type="EnsemblPlants" id="evm.model.10.49">
    <property type="protein sequence ID" value="cds.evm.model.10.49"/>
    <property type="gene ID" value="evm.TU.10.49"/>
</dbReference>
<dbReference type="AlphaFoldDB" id="A0A803QP09"/>
<dbReference type="GO" id="GO:0022843">
    <property type="term" value="F:voltage-gated monoatomic cation channel activity"/>
    <property type="evidence" value="ECO:0007669"/>
    <property type="project" value="InterPro"/>
</dbReference>
<dbReference type="EMBL" id="UZAU01000783">
    <property type="status" value="NOT_ANNOTATED_CDS"/>
    <property type="molecule type" value="Genomic_DNA"/>
</dbReference>
<dbReference type="OMA" id="ERFMQIM"/>
<accession>A0A803QP09</accession>
<dbReference type="InterPro" id="IPR034626">
    <property type="entry name" value="OEP24"/>
</dbReference>
<dbReference type="Proteomes" id="UP000596661">
    <property type="component" value="Unassembled WGS sequence"/>
</dbReference>
<evidence type="ECO:0000313" key="2">
    <source>
        <dbReference type="Proteomes" id="UP000596661"/>
    </source>
</evidence>
<dbReference type="PANTHER" id="PTHR35284">
    <property type="entry name" value="OUTER ENVELOPE PORE PROTEIN 24A, CHLOROPLASTIC-RELATED"/>
    <property type="match status" value="1"/>
</dbReference>
<reference evidence="1" key="1">
    <citation type="submission" date="2021-03" db="UniProtKB">
        <authorList>
            <consortium name="EnsemblPlants"/>
        </authorList>
    </citation>
    <scope>IDENTIFICATION</scope>
</reference>
<keyword evidence="2" id="KW-1185">Reference proteome</keyword>
<organism evidence="1 2">
    <name type="scientific">Cannabis sativa</name>
    <name type="common">Hemp</name>
    <name type="synonym">Marijuana</name>
    <dbReference type="NCBI Taxonomy" id="3483"/>
    <lineage>
        <taxon>Eukaryota</taxon>
        <taxon>Viridiplantae</taxon>
        <taxon>Streptophyta</taxon>
        <taxon>Embryophyta</taxon>
        <taxon>Tracheophyta</taxon>
        <taxon>Spermatophyta</taxon>
        <taxon>Magnoliopsida</taxon>
        <taxon>eudicotyledons</taxon>
        <taxon>Gunneridae</taxon>
        <taxon>Pentapetalae</taxon>
        <taxon>rosids</taxon>
        <taxon>fabids</taxon>
        <taxon>Rosales</taxon>
        <taxon>Cannabaceae</taxon>
        <taxon>Cannabis</taxon>
    </lineage>
</organism>
<dbReference type="GO" id="GO:0034765">
    <property type="term" value="P:regulation of monoatomic ion transmembrane transport"/>
    <property type="evidence" value="ECO:0007669"/>
    <property type="project" value="InterPro"/>
</dbReference>
<name>A0A803QP09_CANSA</name>
<evidence type="ECO:0000313" key="1">
    <source>
        <dbReference type="EnsemblPlants" id="cds.evm.model.10.49"/>
    </source>
</evidence>
<sequence>MNRVNVLNKQLNLTYNHTRAANQTALDATLLIDLTNKLLGSYGFGSGDCKLKYNYVYGGLRTFEPCYEFTKNFWDKTVSQRILDGGLKLLCKG</sequence>